<keyword evidence="2" id="KW-0472">Membrane</keyword>
<feature type="transmembrane region" description="Helical" evidence="2">
    <location>
        <begin position="132"/>
        <end position="155"/>
    </location>
</feature>
<feature type="region of interest" description="Disordered" evidence="1">
    <location>
        <begin position="414"/>
        <end position="482"/>
    </location>
</feature>
<evidence type="ECO:0000313" key="3">
    <source>
        <dbReference type="EMBL" id="MDY5140104.1"/>
    </source>
</evidence>
<feature type="transmembrane region" description="Helical" evidence="2">
    <location>
        <begin position="385"/>
        <end position="403"/>
    </location>
</feature>
<keyword evidence="5" id="KW-1185">Reference proteome</keyword>
<sequence>MSLPTPMPAMTPPLLADVRRDFGARTWIVALMSPVIAVAVTFLVTLFFAWLGLRGMGDLDMGGVNLGDVITAPKWAALTLLLALGGTARVVAEPNLVDMSFFVPALTLTLLIGLIIYFLNQWVGRGKRNSTLLVWIPAWVSAGVLAAIGAGLAAFMRVDLSPGGAVMGQPIPPLALQASPLFTALTCLPLGLFAAGFGRMTTVKSTPRNRFTLTAASSIPTYAHAVRLAFTAFILVSCISALAFGIDLMVRQDAKIAWLLLAFPFFLTTGVMTMFGAVGASFAAEYDATGLGMGVNAQGDTTFLLWDNLATAPAIVALISMVLVLVWTAYRWGRSRDPRMEFGAIAWTVMPFGFGATTAVIWGITRGSAKMAAQGMDLASASYDLHWYLIFIGIGLGLVVEAFSRPFRTRPPETMATGYLTPHASDIPHHPSVPGAPGGMPLHPEYPGTPVAPAPQQPQPPVQPPMQAQPPHAPAPRPEDLA</sequence>
<dbReference type="Proteomes" id="UP001284901">
    <property type="component" value="Unassembled WGS sequence"/>
</dbReference>
<keyword evidence="2" id="KW-0812">Transmembrane</keyword>
<feature type="compositionally biased region" description="Pro residues" evidence="1">
    <location>
        <begin position="450"/>
        <end position="476"/>
    </location>
</feature>
<reference evidence="3 5" key="1">
    <citation type="submission" date="2023-10" db="EMBL/GenBank/DDBJ databases">
        <title>Whole Genome based description of the genera Actinobaculum and Actinotignum reveals a complex phylogenetic relationship within the species included in the genus Actinotignum.</title>
        <authorList>
            <person name="Jensen C.S."/>
            <person name="Dargis R."/>
            <person name="Kemp M."/>
            <person name="Christensen J.J."/>
        </authorList>
    </citation>
    <scope>NUCLEOTIDE SEQUENCE</scope>
    <source>
        <strain evidence="4 5">SLA_B089</strain>
        <strain evidence="3">SLA_B245</strain>
    </source>
</reference>
<dbReference type="EMBL" id="JAWNFV010000003">
    <property type="protein sequence ID" value="MDY5140104.1"/>
    <property type="molecule type" value="Genomic_DNA"/>
</dbReference>
<feature type="transmembrane region" description="Helical" evidence="2">
    <location>
        <begin position="257"/>
        <end position="283"/>
    </location>
</feature>
<dbReference type="EMBL" id="JAWNFY010000009">
    <property type="protein sequence ID" value="MDY5146203.1"/>
    <property type="molecule type" value="Genomic_DNA"/>
</dbReference>
<keyword evidence="2" id="KW-1133">Transmembrane helix</keyword>
<evidence type="ECO:0000313" key="5">
    <source>
        <dbReference type="Proteomes" id="UP001284901"/>
    </source>
</evidence>
<name>A0AAW9HAS9_9ACTO</name>
<feature type="transmembrane region" description="Helical" evidence="2">
    <location>
        <begin position="342"/>
        <end position="365"/>
    </location>
</feature>
<gene>
    <name evidence="3" type="ORF">R6G74_02065</name>
    <name evidence="4" type="ORF">R6P33_04095</name>
</gene>
<feature type="transmembrane region" description="Helical" evidence="2">
    <location>
        <begin position="175"/>
        <end position="197"/>
    </location>
</feature>
<dbReference type="RefSeq" id="WP_143231799.1">
    <property type="nucleotide sequence ID" value="NZ_CAUPFC010000004.1"/>
</dbReference>
<evidence type="ECO:0008006" key="7">
    <source>
        <dbReference type="Google" id="ProtNLM"/>
    </source>
</evidence>
<feature type="transmembrane region" description="Helical" evidence="2">
    <location>
        <begin position="27"/>
        <end position="51"/>
    </location>
</feature>
<dbReference type="AlphaFoldDB" id="A0AAW9HAS9"/>
<feature type="transmembrane region" description="Helical" evidence="2">
    <location>
        <begin position="303"/>
        <end position="330"/>
    </location>
</feature>
<evidence type="ECO:0000256" key="2">
    <source>
        <dbReference type="SAM" id="Phobius"/>
    </source>
</evidence>
<organism evidence="3 6">
    <name type="scientific">Actinotignum timonense</name>
    <dbReference type="NCBI Taxonomy" id="1870995"/>
    <lineage>
        <taxon>Bacteria</taxon>
        <taxon>Bacillati</taxon>
        <taxon>Actinomycetota</taxon>
        <taxon>Actinomycetes</taxon>
        <taxon>Actinomycetales</taxon>
        <taxon>Actinomycetaceae</taxon>
        <taxon>Actinotignum</taxon>
    </lineage>
</organism>
<accession>A0AAW9HAS9</accession>
<protein>
    <recommendedName>
        <fullName evidence="7">Integral membrane protein</fullName>
    </recommendedName>
</protein>
<evidence type="ECO:0000256" key="1">
    <source>
        <dbReference type="SAM" id="MobiDB-lite"/>
    </source>
</evidence>
<evidence type="ECO:0000313" key="4">
    <source>
        <dbReference type="EMBL" id="MDY5146203.1"/>
    </source>
</evidence>
<feature type="transmembrane region" description="Helical" evidence="2">
    <location>
        <begin position="232"/>
        <end position="250"/>
    </location>
</feature>
<evidence type="ECO:0000313" key="6">
    <source>
        <dbReference type="Proteomes" id="UP001288320"/>
    </source>
</evidence>
<dbReference type="Proteomes" id="UP001288320">
    <property type="component" value="Unassembled WGS sequence"/>
</dbReference>
<dbReference type="GeneID" id="92813573"/>
<proteinExistence type="predicted"/>
<comment type="caution">
    <text evidence="3">The sequence shown here is derived from an EMBL/GenBank/DDBJ whole genome shotgun (WGS) entry which is preliminary data.</text>
</comment>
<feature type="transmembrane region" description="Helical" evidence="2">
    <location>
        <begin position="101"/>
        <end position="120"/>
    </location>
</feature>